<gene>
    <name evidence="3" type="ordered locus">BMS_2780</name>
</gene>
<feature type="compositionally biased region" description="Basic residues" evidence="1">
    <location>
        <begin position="277"/>
        <end position="296"/>
    </location>
</feature>
<sequence>MEKCWLIRTKNKQILGPVTKQKIIEFIDKGSLTPEDEVTSGNGYWILIKENNLIDKYVRGDIPQGFNPISEAPNVLTANLSQPTENTGSLNPNTMPKDSPPPAIELDLDESPAVPEGGDLDYPDMGGSAEPAGDDQVATPSNEDLEYPDMGMVESNPTPVSKPAVSTPPKNPPVQMNAHVEAQEPGHDEEGKMPCGDDLEYPDMGGPVSAAAPVEQEEFDPDATDPSFDMNSVQDSSGEIVFSEPPLVKEDVTPELPEAAFEEPVKKKANVASSQKKSSKKKASPDKKRKVKKKNKPQRNDRYLFYVLVLLIGIIASGAYYYFTNILNSEVVRIGNPFIQSVNAQAQFSNDLKKKVSLKYLP</sequence>
<dbReference type="OrthoDB" id="5291636at2"/>
<dbReference type="Proteomes" id="UP000008963">
    <property type="component" value="Chromosome"/>
</dbReference>
<dbReference type="PATRIC" id="fig|862908.3.peg.2656"/>
<dbReference type="EMBL" id="FQ312005">
    <property type="protein sequence ID" value="CBW27556.1"/>
    <property type="molecule type" value="Genomic_DNA"/>
</dbReference>
<evidence type="ECO:0000313" key="4">
    <source>
        <dbReference type="Proteomes" id="UP000008963"/>
    </source>
</evidence>
<keyword evidence="2" id="KW-0472">Membrane</keyword>
<dbReference type="RefSeq" id="WP_014245330.1">
    <property type="nucleotide sequence ID" value="NC_016620.1"/>
</dbReference>
<organism evidence="3 4">
    <name type="scientific">Halobacteriovorax marinus (strain ATCC BAA-682 / DSM 15412 / SJ)</name>
    <name type="common">Bacteriovorax marinus</name>
    <dbReference type="NCBI Taxonomy" id="862908"/>
    <lineage>
        <taxon>Bacteria</taxon>
        <taxon>Pseudomonadati</taxon>
        <taxon>Bdellovibrionota</taxon>
        <taxon>Bacteriovoracia</taxon>
        <taxon>Bacteriovoracales</taxon>
        <taxon>Halobacteriovoraceae</taxon>
        <taxon>Halobacteriovorax</taxon>
    </lineage>
</organism>
<protein>
    <submittedName>
        <fullName evidence="3">Membrane protein</fullName>
    </submittedName>
</protein>
<evidence type="ECO:0000256" key="1">
    <source>
        <dbReference type="SAM" id="MobiDB-lite"/>
    </source>
</evidence>
<name>E1WY01_HALMS</name>
<dbReference type="STRING" id="862908.BMS_2780"/>
<dbReference type="KEGG" id="bmx:BMS_2780"/>
<evidence type="ECO:0000313" key="3">
    <source>
        <dbReference type="EMBL" id="CBW27556.1"/>
    </source>
</evidence>
<keyword evidence="2" id="KW-1133">Transmembrane helix</keyword>
<evidence type="ECO:0000256" key="2">
    <source>
        <dbReference type="SAM" id="Phobius"/>
    </source>
</evidence>
<keyword evidence="2" id="KW-0812">Transmembrane</keyword>
<proteinExistence type="predicted"/>
<feature type="transmembrane region" description="Helical" evidence="2">
    <location>
        <begin position="303"/>
        <end position="323"/>
    </location>
</feature>
<feature type="compositionally biased region" description="Basic and acidic residues" evidence="1">
    <location>
        <begin position="181"/>
        <end position="192"/>
    </location>
</feature>
<dbReference type="AlphaFoldDB" id="E1WY01"/>
<reference evidence="4" key="1">
    <citation type="journal article" date="2013" name="ISME J.">
        <title>A small predatory core genome in the divergent marine Bacteriovorax marinus SJ and the terrestrial Bdellovibrio bacteriovorus.</title>
        <authorList>
            <person name="Crossman L.C."/>
            <person name="Chen H."/>
            <person name="Cerdeno-Tarraga A.M."/>
            <person name="Brooks K."/>
            <person name="Quail M.A."/>
            <person name="Pineiro S.A."/>
            <person name="Hobley L."/>
            <person name="Sockett R.E."/>
            <person name="Bentley S.D."/>
            <person name="Parkhill J."/>
            <person name="Williams H.N."/>
            <person name="Stine O.C."/>
        </authorList>
    </citation>
    <scope>NUCLEOTIDE SEQUENCE [LARGE SCALE GENOMIC DNA]</scope>
    <source>
        <strain evidence="4">ATCC BAA-682 / DSM 15412 / SJ</strain>
    </source>
</reference>
<feature type="compositionally biased region" description="Polar residues" evidence="1">
    <location>
        <begin position="80"/>
        <end position="96"/>
    </location>
</feature>
<feature type="region of interest" description="Disordered" evidence="1">
    <location>
        <begin position="80"/>
        <end position="296"/>
    </location>
</feature>
<accession>E1WY01</accession>
<keyword evidence="4" id="KW-1185">Reference proteome</keyword>
<dbReference type="HOGENOM" id="CLU_764541_0_0_7"/>